<sequence length="143" mass="15413">MDFIFQLLFSPLPTPVVISVIAVGVATLFYLNTRPSPLRSPADLNRQSLGVKWIIGELACYTYSMVAVPLYDTLGPEALVFIINQGNWSFTLLSNAANCRDGVSGGPCEDDGDWSGTHITICSQLPQGCSGLPGYKPLIPSVY</sequence>
<evidence type="ECO:0000256" key="1">
    <source>
        <dbReference type="SAM" id="Phobius"/>
    </source>
</evidence>
<gene>
    <name evidence="2" type="ORF">GOODEAATRI_012392</name>
</gene>
<evidence type="ECO:0000313" key="3">
    <source>
        <dbReference type="Proteomes" id="UP001476798"/>
    </source>
</evidence>
<feature type="transmembrane region" description="Helical" evidence="1">
    <location>
        <begin position="12"/>
        <end position="31"/>
    </location>
</feature>
<keyword evidence="1" id="KW-0812">Transmembrane</keyword>
<reference evidence="2 3" key="1">
    <citation type="submission" date="2021-06" db="EMBL/GenBank/DDBJ databases">
        <authorList>
            <person name="Palmer J.M."/>
        </authorList>
    </citation>
    <scope>NUCLEOTIDE SEQUENCE [LARGE SCALE GENOMIC DNA]</scope>
    <source>
        <strain evidence="2 3">GA_2019</strain>
        <tissue evidence="2">Muscle</tissue>
    </source>
</reference>
<keyword evidence="1" id="KW-0472">Membrane</keyword>
<name>A0ABV0P3J0_9TELE</name>
<keyword evidence="1" id="KW-1133">Transmembrane helix</keyword>
<keyword evidence="3" id="KW-1185">Reference proteome</keyword>
<evidence type="ECO:0000313" key="2">
    <source>
        <dbReference type="EMBL" id="MEQ2178278.1"/>
    </source>
</evidence>
<dbReference type="Proteomes" id="UP001476798">
    <property type="component" value="Unassembled WGS sequence"/>
</dbReference>
<dbReference type="SUPFAM" id="SSF56801">
    <property type="entry name" value="Acetyl-CoA synthetase-like"/>
    <property type="match status" value="1"/>
</dbReference>
<comment type="caution">
    <text evidence="2">The sequence shown here is derived from an EMBL/GenBank/DDBJ whole genome shotgun (WGS) entry which is preliminary data.</text>
</comment>
<accession>A0ABV0P3J0</accession>
<organism evidence="2 3">
    <name type="scientific">Goodea atripinnis</name>
    <dbReference type="NCBI Taxonomy" id="208336"/>
    <lineage>
        <taxon>Eukaryota</taxon>
        <taxon>Metazoa</taxon>
        <taxon>Chordata</taxon>
        <taxon>Craniata</taxon>
        <taxon>Vertebrata</taxon>
        <taxon>Euteleostomi</taxon>
        <taxon>Actinopterygii</taxon>
        <taxon>Neopterygii</taxon>
        <taxon>Teleostei</taxon>
        <taxon>Neoteleostei</taxon>
        <taxon>Acanthomorphata</taxon>
        <taxon>Ovalentaria</taxon>
        <taxon>Atherinomorphae</taxon>
        <taxon>Cyprinodontiformes</taxon>
        <taxon>Goodeidae</taxon>
        <taxon>Goodea</taxon>
    </lineage>
</organism>
<dbReference type="EMBL" id="JAHRIO010060762">
    <property type="protein sequence ID" value="MEQ2178278.1"/>
    <property type="molecule type" value="Genomic_DNA"/>
</dbReference>
<protein>
    <submittedName>
        <fullName evidence="2">Uncharacterized protein</fullName>
    </submittedName>
</protein>
<proteinExistence type="predicted"/>